<gene>
    <name evidence="5" type="ORF">Cgig2_024586</name>
</gene>
<name>A0A9Q1KIL6_9CARY</name>
<dbReference type="PANTHER" id="PTHR34995:SF1">
    <property type="entry name" value="DNA-DIRECTED RNA POLYMERASE SUBUNIT BETA"/>
    <property type="match status" value="1"/>
</dbReference>
<keyword evidence="1" id="KW-0240">DNA-directed RNA polymerase</keyword>
<evidence type="ECO:0000256" key="2">
    <source>
        <dbReference type="ARBA" id="ARBA00022679"/>
    </source>
</evidence>
<dbReference type="InterPro" id="IPR050254">
    <property type="entry name" value="RNA_pol_beta''_euk"/>
</dbReference>
<evidence type="ECO:0000256" key="4">
    <source>
        <dbReference type="ARBA" id="ARBA00023163"/>
    </source>
</evidence>
<evidence type="ECO:0000256" key="3">
    <source>
        <dbReference type="ARBA" id="ARBA00022695"/>
    </source>
</evidence>
<keyword evidence="3" id="KW-0548">Nucleotidyltransferase</keyword>
<dbReference type="PANTHER" id="PTHR34995">
    <property type="entry name" value="DNA-DIRECTED RNA POLYMERASE SUBUNIT BETA"/>
    <property type="match status" value="1"/>
</dbReference>
<sequence length="166" mass="19792">MRKDKFQEIKKFEKWDLCPMDHPHQEKKVFSFDCTRSHIRNHGWSKFSNTFVSGSISGKDNVQLRVVNYIFYGNDEATWKISNTLLNWNQDNKSSSIEEARASFVEVRTNAMIRYFIRINLAKFAILYMGRRNDPLFFFNGDGWYHTNMIPFYSIFSKTKLQQSFN</sequence>
<accession>A0A9Q1KIL6</accession>
<evidence type="ECO:0000256" key="1">
    <source>
        <dbReference type="ARBA" id="ARBA00022478"/>
    </source>
</evidence>
<comment type="caution">
    <text evidence="5">The sequence shown here is derived from an EMBL/GenBank/DDBJ whole genome shotgun (WGS) entry which is preliminary data.</text>
</comment>
<dbReference type="EMBL" id="JAKOGI010000102">
    <property type="protein sequence ID" value="KAJ8444260.1"/>
    <property type="molecule type" value="Genomic_DNA"/>
</dbReference>
<keyword evidence="4" id="KW-0804">Transcription</keyword>
<dbReference type="OrthoDB" id="498011at2759"/>
<dbReference type="Proteomes" id="UP001153076">
    <property type="component" value="Unassembled WGS sequence"/>
</dbReference>
<dbReference type="GO" id="GO:0016779">
    <property type="term" value="F:nucleotidyltransferase activity"/>
    <property type="evidence" value="ECO:0007669"/>
    <property type="project" value="UniProtKB-KW"/>
</dbReference>
<proteinExistence type="predicted"/>
<protein>
    <submittedName>
        <fullName evidence="5">Uncharacterized protein</fullName>
    </submittedName>
</protein>
<dbReference type="AlphaFoldDB" id="A0A9Q1KIL6"/>
<organism evidence="5 6">
    <name type="scientific">Carnegiea gigantea</name>
    <dbReference type="NCBI Taxonomy" id="171969"/>
    <lineage>
        <taxon>Eukaryota</taxon>
        <taxon>Viridiplantae</taxon>
        <taxon>Streptophyta</taxon>
        <taxon>Embryophyta</taxon>
        <taxon>Tracheophyta</taxon>
        <taxon>Spermatophyta</taxon>
        <taxon>Magnoliopsida</taxon>
        <taxon>eudicotyledons</taxon>
        <taxon>Gunneridae</taxon>
        <taxon>Pentapetalae</taxon>
        <taxon>Caryophyllales</taxon>
        <taxon>Cactineae</taxon>
        <taxon>Cactaceae</taxon>
        <taxon>Cactoideae</taxon>
        <taxon>Echinocereeae</taxon>
        <taxon>Carnegiea</taxon>
    </lineage>
</organism>
<evidence type="ECO:0000313" key="5">
    <source>
        <dbReference type="EMBL" id="KAJ8444260.1"/>
    </source>
</evidence>
<reference evidence="5" key="1">
    <citation type="submission" date="2022-04" db="EMBL/GenBank/DDBJ databases">
        <title>Carnegiea gigantea Genome sequencing and assembly v2.</title>
        <authorList>
            <person name="Copetti D."/>
            <person name="Sanderson M.J."/>
            <person name="Burquez A."/>
            <person name="Wojciechowski M.F."/>
        </authorList>
    </citation>
    <scope>NUCLEOTIDE SEQUENCE</scope>
    <source>
        <strain evidence="5">SGP5-SGP5p</strain>
        <tissue evidence="5">Aerial part</tissue>
    </source>
</reference>
<evidence type="ECO:0000313" key="6">
    <source>
        <dbReference type="Proteomes" id="UP001153076"/>
    </source>
</evidence>
<keyword evidence="2" id="KW-0808">Transferase</keyword>
<keyword evidence="6" id="KW-1185">Reference proteome</keyword>
<dbReference type="GO" id="GO:0000428">
    <property type="term" value="C:DNA-directed RNA polymerase complex"/>
    <property type="evidence" value="ECO:0007669"/>
    <property type="project" value="UniProtKB-KW"/>
</dbReference>